<dbReference type="OrthoDB" id="9804286at2"/>
<dbReference type="Proteomes" id="UP000037088">
    <property type="component" value="Unassembled WGS sequence"/>
</dbReference>
<evidence type="ECO:0000313" key="2">
    <source>
        <dbReference type="EMBL" id="KOC90274.1"/>
    </source>
</evidence>
<dbReference type="RefSeq" id="WP_052899043.1">
    <property type="nucleotide sequence ID" value="NZ_JRXE01000011.1"/>
</dbReference>
<dbReference type="Pfam" id="PF00899">
    <property type="entry name" value="ThiF"/>
    <property type="match status" value="1"/>
</dbReference>
<dbReference type="Proteomes" id="UP000036851">
    <property type="component" value="Unassembled WGS sequence"/>
</dbReference>
<dbReference type="EMBL" id="JRXF01000003">
    <property type="protein sequence ID" value="KOC94764.1"/>
    <property type="molecule type" value="Genomic_DNA"/>
</dbReference>
<dbReference type="GO" id="GO:0061504">
    <property type="term" value="P:cyclic threonylcarbamoyladenosine biosynthetic process"/>
    <property type="evidence" value="ECO:0007669"/>
    <property type="project" value="TreeGrafter"/>
</dbReference>
<dbReference type="SUPFAM" id="SSF69572">
    <property type="entry name" value="Activating enzymes of the ubiquitin-like proteins"/>
    <property type="match status" value="1"/>
</dbReference>
<protein>
    <submittedName>
        <fullName evidence="3">Dinucleotide-utilizing protein</fullName>
    </submittedName>
</protein>
<sequence length="281" mass="31271">MEHNYSRDVIYSRMLGIVSEEELALLADKTIAVPGCGGVGYTHAETLVRMGVGGVHIADFDTFGPENFNRQFGSSIHTVGLKKADVLRERLLSINPALRISQFEDVNPDNVDQFLAGVDVLCDALDYFVIEPRIVMYRRARELGIPAVISCPIGFGGTLHFFDPQSMSFEEYFALSSDMDETQKLINFGIGLDPLRLHSSYLDSPRLDFESRKVASLSSSCLLATTLTSTFTLAKLLDRDMFFKPVPYVHQIDYMAGRFEQTYVNEGVNGLKSVMKLQATG</sequence>
<keyword evidence="5" id="KW-1185">Reference proteome</keyword>
<dbReference type="GO" id="GO:0061503">
    <property type="term" value="F:tRNA threonylcarbamoyladenosine dehydratase"/>
    <property type="evidence" value="ECO:0007669"/>
    <property type="project" value="TreeGrafter"/>
</dbReference>
<dbReference type="AlphaFoldDB" id="A0A0L7THE6"/>
<accession>A0A0L7THE6</accession>
<dbReference type="PATRIC" id="fig|1560201.3.peg.2002"/>
<proteinExistence type="predicted"/>
<evidence type="ECO:0000313" key="5">
    <source>
        <dbReference type="Proteomes" id="UP000037088"/>
    </source>
</evidence>
<dbReference type="InterPro" id="IPR000594">
    <property type="entry name" value="ThiF_NAD_FAD-bd"/>
</dbReference>
<comment type="caution">
    <text evidence="3">The sequence shown here is derived from an EMBL/GenBank/DDBJ whole genome shotgun (WGS) entry which is preliminary data.</text>
</comment>
<reference evidence="4 5" key="1">
    <citation type="journal article" date="2015" name="Int. J. Syst. Evol. Microbiol.">
        <title>Erwinia iniecta sp. nov., isolated from Russian wheat aphids (Diuraphis noxia).</title>
        <authorList>
            <person name="Campillo T."/>
            <person name="Luna E."/>
            <person name="Portier P."/>
            <person name="Fischer-Le Saux M."/>
            <person name="Lapitan N."/>
            <person name="Tisserat N.A."/>
            <person name="Leach J.E."/>
        </authorList>
    </citation>
    <scope>NUCLEOTIDE SEQUENCE [LARGE SCALE GENOMIC DNA]</scope>
    <source>
        <strain evidence="2 5">B120</strain>
        <strain evidence="3 4">B149</strain>
    </source>
</reference>
<dbReference type="PANTHER" id="PTHR43267:SF1">
    <property type="entry name" value="TRNA THREONYLCARBAMOYLADENOSINE DEHYDRATASE"/>
    <property type="match status" value="1"/>
</dbReference>
<evidence type="ECO:0000313" key="3">
    <source>
        <dbReference type="EMBL" id="KOC94764.1"/>
    </source>
</evidence>
<dbReference type="Gene3D" id="3.40.50.720">
    <property type="entry name" value="NAD(P)-binding Rossmann-like Domain"/>
    <property type="match status" value="1"/>
</dbReference>
<evidence type="ECO:0000313" key="4">
    <source>
        <dbReference type="Proteomes" id="UP000036851"/>
    </source>
</evidence>
<dbReference type="PANTHER" id="PTHR43267">
    <property type="entry name" value="TRNA THREONYLCARBAMOYLADENOSINE DEHYDRATASE"/>
    <property type="match status" value="1"/>
</dbReference>
<feature type="domain" description="THIF-type NAD/FAD binding fold" evidence="1">
    <location>
        <begin position="11"/>
        <end position="261"/>
    </location>
</feature>
<dbReference type="STRING" id="1560201.NG42_09395"/>
<gene>
    <name evidence="2" type="ORF">NG42_09395</name>
    <name evidence="3" type="ORF">NG43_02945</name>
</gene>
<dbReference type="GO" id="GO:0008641">
    <property type="term" value="F:ubiquitin-like modifier activating enzyme activity"/>
    <property type="evidence" value="ECO:0007669"/>
    <property type="project" value="InterPro"/>
</dbReference>
<dbReference type="InterPro" id="IPR045886">
    <property type="entry name" value="ThiF/MoeB/HesA"/>
</dbReference>
<dbReference type="EMBL" id="JRXE01000011">
    <property type="protein sequence ID" value="KOC90274.1"/>
    <property type="molecule type" value="Genomic_DNA"/>
</dbReference>
<organism evidence="3 4">
    <name type="scientific">Winslowiella iniecta</name>
    <dbReference type="NCBI Taxonomy" id="1560201"/>
    <lineage>
        <taxon>Bacteria</taxon>
        <taxon>Pseudomonadati</taxon>
        <taxon>Pseudomonadota</taxon>
        <taxon>Gammaproteobacteria</taxon>
        <taxon>Enterobacterales</taxon>
        <taxon>Erwiniaceae</taxon>
        <taxon>Winslowiella</taxon>
    </lineage>
</organism>
<name>A0A0L7THE6_9GAMM</name>
<dbReference type="InterPro" id="IPR035985">
    <property type="entry name" value="Ubiquitin-activating_enz"/>
</dbReference>
<evidence type="ECO:0000259" key="1">
    <source>
        <dbReference type="Pfam" id="PF00899"/>
    </source>
</evidence>